<keyword evidence="1" id="KW-1133">Transmembrane helix</keyword>
<dbReference type="Proteomes" id="UP001179280">
    <property type="component" value="Unassembled WGS sequence"/>
</dbReference>
<evidence type="ECO:0000313" key="3">
    <source>
        <dbReference type="Proteomes" id="UP001179280"/>
    </source>
</evidence>
<comment type="caution">
    <text evidence="2">The sequence shown here is derived from an EMBL/GenBank/DDBJ whole genome shotgun (WGS) entry which is preliminary data.</text>
</comment>
<evidence type="ECO:0008006" key="4">
    <source>
        <dbReference type="Google" id="ProtNLM"/>
    </source>
</evidence>
<protein>
    <recommendedName>
        <fullName evidence="4">YpjP-like protein</fullName>
    </recommendedName>
</protein>
<accession>A0ABS2SZM0</accession>
<name>A0ABS2SZM0_9BACI</name>
<keyword evidence="1" id="KW-0812">Transmembrane</keyword>
<feature type="transmembrane region" description="Helical" evidence="1">
    <location>
        <begin position="6"/>
        <end position="26"/>
    </location>
</feature>
<evidence type="ECO:0000313" key="2">
    <source>
        <dbReference type="EMBL" id="MBM7840225.1"/>
    </source>
</evidence>
<sequence length="213" mass="24573">MGLVKAYINHLVMIAITLVSFNLSFYDEWADKQSAHNPFDKLKHVSDKAHVYKAEVDEFDLLPSVIGYPTQYADIDLTPHWLTETMIMDEAYKQCLQKFGESISQKIEPAFKEEILPELKQAVSQLFGTSSFYDLDDIGVTHTPSAGRGEKIMHVYNRSTGDDLLRFHVRIDRPPKKGHVFQFHYHVPKDNYDEHHELGSIYWGKNEPPLYSA</sequence>
<keyword evidence="1" id="KW-0472">Membrane</keyword>
<reference evidence="2" key="1">
    <citation type="submission" date="2021-01" db="EMBL/GenBank/DDBJ databases">
        <title>Genomic Encyclopedia of Type Strains, Phase IV (KMG-IV): sequencing the most valuable type-strain genomes for metagenomic binning, comparative biology and taxonomic classification.</title>
        <authorList>
            <person name="Goeker M."/>
        </authorList>
    </citation>
    <scope>NUCLEOTIDE SEQUENCE</scope>
    <source>
        <strain evidence="2">DSM 21943</strain>
    </source>
</reference>
<proteinExistence type="predicted"/>
<organism evidence="2 3">
    <name type="scientific">Shouchella xiaoxiensis</name>
    <dbReference type="NCBI Taxonomy" id="766895"/>
    <lineage>
        <taxon>Bacteria</taxon>
        <taxon>Bacillati</taxon>
        <taxon>Bacillota</taxon>
        <taxon>Bacilli</taxon>
        <taxon>Bacillales</taxon>
        <taxon>Bacillaceae</taxon>
        <taxon>Shouchella</taxon>
    </lineage>
</organism>
<keyword evidence="3" id="KW-1185">Reference proteome</keyword>
<dbReference type="RefSeq" id="WP_051992866.1">
    <property type="nucleotide sequence ID" value="NZ_JAFBCV010000012.1"/>
</dbReference>
<evidence type="ECO:0000256" key="1">
    <source>
        <dbReference type="SAM" id="Phobius"/>
    </source>
</evidence>
<gene>
    <name evidence="2" type="ORF">JOC54_003505</name>
</gene>
<dbReference type="EMBL" id="JAFBCV010000012">
    <property type="protein sequence ID" value="MBM7840225.1"/>
    <property type="molecule type" value="Genomic_DNA"/>
</dbReference>
<dbReference type="Pfam" id="PF14005">
    <property type="entry name" value="YpjP"/>
    <property type="match status" value="1"/>
</dbReference>
<dbReference type="InterPro" id="IPR025616">
    <property type="entry name" value="YpjP"/>
</dbReference>